<keyword evidence="2 11" id="KW-0963">Cytoplasm</keyword>
<feature type="domain" description="FMN-dependent dehydrogenase" evidence="12">
    <location>
        <begin position="14"/>
        <end position="93"/>
    </location>
</feature>
<dbReference type="GO" id="GO:0016491">
    <property type="term" value="F:oxidoreductase activity"/>
    <property type="evidence" value="ECO:0007669"/>
    <property type="project" value="InterPro"/>
</dbReference>
<keyword evidence="4 11" id="KW-0288">FMN</keyword>
<evidence type="ECO:0000256" key="1">
    <source>
        <dbReference type="ARBA" id="ARBA00001917"/>
    </source>
</evidence>
<sequence>MIENRKDDHIRIASEQNVEEGNNLFNEVYLIHIALPEIDFDDVDTSMTIFGKKLSFPFIIGAMTGGTEIAEKINAILAKCAEEFGIGMYVGSQRVAIVKPETARSFRVVAENAPTALKIANLGAPQVSRLNERVLSDWVSQAIDMINADAIAIHLNPAQEVFQPEGEPWFRGVTDRLRFIKKIANRPLIIKEVGNGISMEVARTLVSRVGPDAIDVAGTGGTSFIRIESIRARAINEANIFSGWGIPTVLSICEVRNVYDGFIIASGGVRSGLDGAKAIAIGANAFSMSRPLLLSALKGYDETKKFIDNLFREFKATMFLTGSKNISELSRAPVVLGQDIISWLGQRGITCRRVGA</sequence>
<dbReference type="GO" id="GO:0010181">
    <property type="term" value="F:FMN binding"/>
    <property type="evidence" value="ECO:0007669"/>
    <property type="project" value="UniProtKB-UniRule"/>
</dbReference>
<reference evidence="16" key="3">
    <citation type="submission" date="2022-09" db="EMBL/GenBank/DDBJ databases">
        <title>Complete genome sequence of Vulcanisaeta souniana.</title>
        <authorList>
            <person name="Kato S."/>
            <person name="Itoh T."/>
            <person name="Ohkuma M."/>
        </authorList>
    </citation>
    <scope>NUCLEOTIDE SEQUENCE [LARGE SCALE GENOMIC DNA]</scope>
    <source>
        <strain evidence="16">JCM 11219</strain>
    </source>
</reference>
<evidence type="ECO:0000313" key="13">
    <source>
        <dbReference type="EMBL" id="BDR91543.1"/>
    </source>
</evidence>
<reference evidence="14" key="2">
    <citation type="submission" date="2020-09" db="EMBL/GenBank/DDBJ databases">
        <authorList>
            <person name="Sun Q."/>
            <person name="Ohkuma M."/>
        </authorList>
    </citation>
    <scope>NUCLEOTIDE SEQUENCE</scope>
    <source>
        <strain evidence="14">JCM 11219</strain>
    </source>
</reference>
<dbReference type="SUPFAM" id="SSF51395">
    <property type="entry name" value="FMN-linked oxidoreductases"/>
    <property type="match status" value="1"/>
</dbReference>
<evidence type="ECO:0000256" key="5">
    <source>
        <dbReference type="ARBA" id="ARBA00022723"/>
    </source>
</evidence>
<evidence type="ECO:0000256" key="6">
    <source>
        <dbReference type="ARBA" id="ARBA00022842"/>
    </source>
</evidence>
<feature type="binding site" evidence="11">
    <location>
        <begin position="62"/>
        <end position="64"/>
    </location>
    <ligand>
        <name>FMN</name>
        <dbReference type="ChEBI" id="CHEBI:58210"/>
    </ligand>
</feature>
<protein>
    <recommendedName>
        <fullName evidence="11">Isopentenyl-diphosphate delta-isomerase</fullName>
        <shortName evidence="11">IPP isomerase</shortName>
        <ecNumber evidence="11">5.3.3.2</ecNumber>
    </recommendedName>
    <alternativeName>
        <fullName evidence="11">Isopentenyl diphosphate:dimethylallyl diphosphate isomerase</fullName>
    </alternativeName>
    <alternativeName>
        <fullName evidence="11">Isopentenyl pyrophosphate isomerase</fullName>
    </alternativeName>
    <alternativeName>
        <fullName evidence="11">Type 2 isopentenyl diphosphate isomerase</fullName>
        <shortName evidence="11">IDI-2</shortName>
    </alternativeName>
</protein>
<comment type="subcellular location">
    <subcellularLocation>
        <location evidence="11">Cytoplasm</location>
    </subcellularLocation>
</comment>
<dbReference type="HAMAP" id="MF_00354">
    <property type="entry name" value="Idi_2"/>
    <property type="match status" value="1"/>
</dbReference>
<comment type="catalytic activity">
    <reaction evidence="11">
        <text>isopentenyl diphosphate = dimethylallyl diphosphate</text>
        <dbReference type="Rhea" id="RHEA:23284"/>
        <dbReference type="ChEBI" id="CHEBI:57623"/>
        <dbReference type="ChEBI" id="CHEBI:128769"/>
        <dbReference type="EC" id="5.3.3.2"/>
    </reaction>
</comment>
<dbReference type="OrthoDB" id="371955at2157"/>
<keyword evidence="9 11" id="KW-0413">Isomerase</keyword>
<keyword evidence="8 11" id="KW-0414">Isoprene biosynthesis</keyword>
<comment type="subunit">
    <text evidence="10 11">Homooctamer. Dimer of tetramers.</text>
</comment>
<dbReference type="RefSeq" id="WP_188602822.1">
    <property type="nucleotide sequence ID" value="NZ_AP026830.1"/>
</dbReference>
<dbReference type="AlphaFoldDB" id="A0A830E8E8"/>
<feature type="binding site" evidence="11">
    <location>
        <begin position="289"/>
        <end position="290"/>
    </location>
    <ligand>
        <name>FMN</name>
        <dbReference type="ChEBI" id="CHEBI:58210"/>
    </ligand>
</feature>
<dbReference type="GO" id="GO:0008299">
    <property type="term" value="P:isoprenoid biosynthetic process"/>
    <property type="evidence" value="ECO:0007669"/>
    <property type="project" value="UniProtKB-UniRule"/>
</dbReference>
<comment type="function">
    <text evidence="11">Involved in the biosynthesis of isoprenoids. Catalyzes the 1,3-allylic rearrangement of the homoallylic substrate isopentenyl (IPP) to its allylic isomer, dimethylallyl diphosphate (DMAPP).</text>
</comment>
<comment type="cofactor">
    <cofactor evidence="11">
        <name>NADPH</name>
        <dbReference type="ChEBI" id="CHEBI:57783"/>
    </cofactor>
</comment>
<dbReference type="InterPro" id="IPR011179">
    <property type="entry name" value="IPdP_isomerase"/>
</dbReference>
<dbReference type="GeneID" id="76206193"/>
<evidence type="ECO:0000256" key="9">
    <source>
        <dbReference type="ARBA" id="ARBA00023235"/>
    </source>
</evidence>
<feature type="binding site" evidence="11">
    <location>
        <begin position="92"/>
        <end position="94"/>
    </location>
    <ligand>
        <name>substrate</name>
    </ligand>
</feature>
<feature type="binding site" evidence="11">
    <location>
        <position position="121"/>
    </location>
    <ligand>
        <name>FMN</name>
        <dbReference type="ChEBI" id="CHEBI:58210"/>
    </ligand>
</feature>
<feature type="binding site" evidence="11">
    <location>
        <begin position="268"/>
        <end position="270"/>
    </location>
    <ligand>
        <name>FMN</name>
        <dbReference type="ChEBI" id="CHEBI:58210"/>
    </ligand>
</feature>
<evidence type="ECO:0000256" key="3">
    <source>
        <dbReference type="ARBA" id="ARBA00022630"/>
    </source>
</evidence>
<dbReference type="EMBL" id="BMNM01000002">
    <property type="protein sequence ID" value="GGI74018.1"/>
    <property type="molecule type" value="Genomic_DNA"/>
</dbReference>
<evidence type="ECO:0000256" key="8">
    <source>
        <dbReference type="ARBA" id="ARBA00023229"/>
    </source>
</evidence>
<name>A0A830E8E8_9CREN</name>
<evidence type="ECO:0000313" key="15">
    <source>
        <dbReference type="Proteomes" id="UP000657075"/>
    </source>
</evidence>
<dbReference type="EC" id="5.3.3.2" evidence="11"/>
<feature type="binding site" evidence="11">
    <location>
        <position position="92"/>
    </location>
    <ligand>
        <name>FMN</name>
        <dbReference type="ChEBI" id="CHEBI:58210"/>
    </ligand>
</feature>
<reference evidence="14" key="1">
    <citation type="journal article" date="2014" name="Int. J. Syst. Evol. Microbiol.">
        <title>Complete genome sequence of Corynebacterium casei LMG S-19264T (=DSM 44701T), isolated from a smear-ripened cheese.</title>
        <authorList>
            <consortium name="US DOE Joint Genome Institute (JGI-PGF)"/>
            <person name="Walter F."/>
            <person name="Albersmeier A."/>
            <person name="Kalinowski J."/>
            <person name="Ruckert C."/>
        </authorList>
    </citation>
    <scope>NUCLEOTIDE SEQUENCE</scope>
    <source>
        <strain evidence="14">JCM 11219</strain>
    </source>
</reference>
<dbReference type="PANTHER" id="PTHR43665:SF1">
    <property type="entry name" value="ISOPENTENYL-DIPHOSPHATE DELTA-ISOMERASE"/>
    <property type="match status" value="1"/>
</dbReference>
<comment type="cofactor">
    <cofactor evidence="11">
        <name>Mg(2+)</name>
        <dbReference type="ChEBI" id="CHEBI:18420"/>
    </cofactor>
</comment>
<gene>
    <name evidence="11" type="primary">fni</name>
    <name evidence="14" type="ORF">GCM10007112_08540</name>
    <name evidence="13" type="ORF">Vsou_06360</name>
</gene>
<evidence type="ECO:0000256" key="7">
    <source>
        <dbReference type="ARBA" id="ARBA00022857"/>
    </source>
</evidence>
<dbReference type="EMBL" id="AP026830">
    <property type="protein sequence ID" value="BDR91543.1"/>
    <property type="molecule type" value="Genomic_DNA"/>
</dbReference>
<dbReference type="CDD" id="cd02811">
    <property type="entry name" value="IDI-2_FMN"/>
    <property type="match status" value="1"/>
</dbReference>
<evidence type="ECO:0000256" key="10">
    <source>
        <dbReference type="ARBA" id="ARBA00025810"/>
    </source>
</evidence>
<feature type="domain" description="FMN-dependent dehydrogenase" evidence="12">
    <location>
        <begin position="175"/>
        <end position="332"/>
    </location>
</feature>
<feature type="binding site" evidence="11">
    <location>
        <position position="159"/>
    </location>
    <ligand>
        <name>substrate</name>
    </ligand>
</feature>
<dbReference type="GO" id="GO:0004452">
    <property type="term" value="F:isopentenyl-diphosphate delta-isomerase activity"/>
    <property type="evidence" value="ECO:0007669"/>
    <property type="project" value="UniProtKB-UniRule"/>
</dbReference>
<evidence type="ECO:0000259" key="12">
    <source>
        <dbReference type="Pfam" id="PF01070"/>
    </source>
</evidence>
<keyword evidence="6 11" id="KW-0460">Magnesium</keyword>
<dbReference type="GO" id="GO:0005737">
    <property type="term" value="C:cytoplasm"/>
    <property type="evidence" value="ECO:0007669"/>
    <property type="project" value="UniProtKB-SubCell"/>
</dbReference>
<dbReference type="NCBIfam" id="TIGR02151">
    <property type="entry name" value="IPP_isom_2"/>
    <property type="match status" value="1"/>
</dbReference>
<evidence type="ECO:0000256" key="11">
    <source>
        <dbReference type="HAMAP-Rule" id="MF_00354"/>
    </source>
</evidence>
<dbReference type="PIRSF" id="PIRSF003314">
    <property type="entry name" value="IPP_isomerase"/>
    <property type="match status" value="1"/>
</dbReference>
<evidence type="ECO:0000313" key="16">
    <source>
        <dbReference type="Proteomes" id="UP001060771"/>
    </source>
</evidence>
<dbReference type="Gene3D" id="3.20.20.70">
    <property type="entry name" value="Aldolase class I"/>
    <property type="match status" value="1"/>
</dbReference>
<keyword evidence="7 11" id="KW-0521">NADP</keyword>
<comment type="similarity">
    <text evidence="11">Belongs to the IPP isomerase type 2 family.</text>
</comment>
<feature type="binding site" evidence="11">
    <location>
        <position position="191"/>
    </location>
    <ligand>
        <name>FMN</name>
        <dbReference type="ChEBI" id="CHEBI:58210"/>
    </ligand>
</feature>
<dbReference type="Pfam" id="PF01070">
    <property type="entry name" value="FMN_dh"/>
    <property type="match status" value="2"/>
</dbReference>
<feature type="binding site" evidence="11">
    <location>
        <position position="160"/>
    </location>
    <ligand>
        <name>Mg(2+)</name>
        <dbReference type="ChEBI" id="CHEBI:18420"/>
    </ligand>
</feature>
<dbReference type="Proteomes" id="UP001060771">
    <property type="component" value="Chromosome"/>
</dbReference>
<keyword evidence="5 11" id="KW-0479">Metal-binding</keyword>
<dbReference type="GO" id="GO:0070402">
    <property type="term" value="F:NADPH binding"/>
    <property type="evidence" value="ECO:0007669"/>
    <property type="project" value="UniProtKB-UniRule"/>
</dbReference>
<accession>A0A830E8E8</accession>
<dbReference type="PANTHER" id="PTHR43665">
    <property type="entry name" value="ISOPENTENYL-DIPHOSPHATE DELTA-ISOMERASE"/>
    <property type="match status" value="1"/>
</dbReference>
<feature type="binding site" evidence="11">
    <location>
        <position position="222"/>
    </location>
    <ligand>
        <name>FMN</name>
        <dbReference type="ChEBI" id="CHEBI:58210"/>
    </ligand>
</feature>
<evidence type="ECO:0000313" key="14">
    <source>
        <dbReference type="EMBL" id="GGI74018.1"/>
    </source>
</evidence>
<evidence type="ECO:0000256" key="4">
    <source>
        <dbReference type="ARBA" id="ARBA00022643"/>
    </source>
</evidence>
<keyword evidence="16" id="KW-1185">Reference proteome</keyword>
<dbReference type="GO" id="GO:0000287">
    <property type="term" value="F:magnesium ion binding"/>
    <property type="evidence" value="ECO:0007669"/>
    <property type="project" value="UniProtKB-UniRule"/>
</dbReference>
<dbReference type="Proteomes" id="UP000657075">
    <property type="component" value="Unassembled WGS sequence"/>
</dbReference>
<feature type="binding site" evidence="11">
    <location>
        <begin position="5"/>
        <end position="6"/>
    </location>
    <ligand>
        <name>substrate</name>
    </ligand>
</feature>
<proteinExistence type="inferred from homology"/>
<keyword evidence="3 11" id="KW-0285">Flavoprotein</keyword>
<reference evidence="13" key="4">
    <citation type="journal article" date="2023" name="Microbiol. Resour. Announc.">
        <title>Complete Genome Sequence of Vulcanisaeta souniana Strain IC-059, a Hyperthermophilic Archaeon Isolated from Hot Spring Water in Japan.</title>
        <authorList>
            <person name="Kato S."/>
            <person name="Itoh T."/>
            <person name="Wu L."/>
            <person name="Ma J."/>
            <person name="Ohkuma M."/>
        </authorList>
    </citation>
    <scope>NUCLEOTIDE SEQUENCE</scope>
    <source>
        <strain evidence="13">JCM 11219</strain>
    </source>
</reference>
<comment type="cofactor">
    <cofactor evidence="1 11">
        <name>FMN</name>
        <dbReference type="ChEBI" id="CHEBI:58210"/>
    </cofactor>
</comment>
<evidence type="ECO:0000256" key="2">
    <source>
        <dbReference type="ARBA" id="ARBA00022490"/>
    </source>
</evidence>
<comment type="caution">
    <text evidence="11">Lacks conserved residue(s) required for the propagation of feature annotation.</text>
</comment>
<dbReference type="InterPro" id="IPR013785">
    <property type="entry name" value="Aldolase_TIM"/>
</dbReference>
<organism evidence="14 15">
    <name type="scientific">Vulcanisaeta souniana JCM 11219</name>
    <dbReference type="NCBI Taxonomy" id="1293586"/>
    <lineage>
        <taxon>Archaea</taxon>
        <taxon>Thermoproteota</taxon>
        <taxon>Thermoprotei</taxon>
        <taxon>Thermoproteales</taxon>
        <taxon>Thermoproteaceae</taxon>
        <taxon>Vulcanisaeta</taxon>
    </lineage>
</organism>
<dbReference type="InterPro" id="IPR000262">
    <property type="entry name" value="FMN-dep_DH"/>
</dbReference>